<keyword evidence="5" id="KW-0808">Transferase</keyword>
<comment type="subcellular location">
    <subcellularLocation>
        <location evidence="2">Cell membrane</location>
    </subcellularLocation>
</comment>
<evidence type="ECO:0000256" key="4">
    <source>
        <dbReference type="ARBA" id="ARBA00022553"/>
    </source>
</evidence>
<keyword evidence="10 11" id="KW-0472">Membrane</keyword>
<keyword evidence="7 14" id="KW-0418">Kinase</keyword>
<dbReference type="RefSeq" id="WP_284254146.1">
    <property type="nucleotide sequence ID" value="NZ_BAAAQO010000002.1"/>
</dbReference>
<dbReference type="Gene3D" id="1.10.287.130">
    <property type="match status" value="1"/>
</dbReference>
<dbReference type="CDD" id="cd00075">
    <property type="entry name" value="HATPase"/>
    <property type="match status" value="1"/>
</dbReference>
<dbReference type="SUPFAM" id="SSF55874">
    <property type="entry name" value="ATPase domain of HSP90 chaperone/DNA topoisomerase II/histidine kinase"/>
    <property type="match status" value="1"/>
</dbReference>
<dbReference type="GO" id="GO:0016301">
    <property type="term" value="F:kinase activity"/>
    <property type="evidence" value="ECO:0007669"/>
    <property type="project" value="UniProtKB-KW"/>
</dbReference>
<dbReference type="EMBL" id="BSVB01000001">
    <property type="protein sequence ID" value="GMA95371.1"/>
    <property type="molecule type" value="Genomic_DNA"/>
</dbReference>
<dbReference type="InterPro" id="IPR003660">
    <property type="entry name" value="HAMP_dom"/>
</dbReference>
<dbReference type="SUPFAM" id="SSF47384">
    <property type="entry name" value="Homodimeric domain of signal transducing histidine kinase"/>
    <property type="match status" value="1"/>
</dbReference>
<dbReference type="PROSITE" id="PS50109">
    <property type="entry name" value="HIS_KIN"/>
    <property type="match status" value="1"/>
</dbReference>
<dbReference type="PRINTS" id="PR00344">
    <property type="entry name" value="BCTRLSENSOR"/>
</dbReference>
<dbReference type="InterPro" id="IPR036097">
    <property type="entry name" value="HisK_dim/P_sf"/>
</dbReference>
<comment type="catalytic activity">
    <reaction evidence="1">
        <text>ATP + protein L-histidine = ADP + protein N-phospho-L-histidine.</text>
        <dbReference type="EC" id="2.7.13.3"/>
    </reaction>
</comment>
<dbReference type="InterPro" id="IPR005467">
    <property type="entry name" value="His_kinase_dom"/>
</dbReference>
<dbReference type="PANTHER" id="PTHR45436:SF5">
    <property type="entry name" value="SENSOR HISTIDINE KINASE TRCS"/>
    <property type="match status" value="1"/>
</dbReference>
<evidence type="ECO:0000256" key="1">
    <source>
        <dbReference type="ARBA" id="ARBA00000085"/>
    </source>
</evidence>
<feature type="domain" description="Histidine kinase" evidence="12">
    <location>
        <begin position="228"/>
        <end position="444"/>
    </location>
</feature>
<feature type="domain" description="HAMP" evidence="13">
    <location>
        <begin position="170"/>
        <end position="220"/>
    </location>
</feature>
<evidence type="ECO:0000256" key="3">
    <source>
        <dbReference type="ARBA" id="ARBA00012438"/>
    </source>
</evidence>
<dbReference type="SMART" id="SM00388">
    <property type="entry name" value="HisKA"/>
    <property type="match status" value="1"/>
</dbReference>
<dbReference type="InterPro" id="IPR050428">
    <property type="entry name" value="TCS_sensor_his_kinase"/>
</dbReference>
<keyword evidence="9" id="KW-0902">Two-component regulatory system</keyword>
<keyword evidence="6 11" id="KW-0812">Transmembrane</keyword>
<dbReference type="Gene3D" id="6.10.340.10">
    <property type="match status" value="1"/>
</dbReference>
<gene>
    <name evidence="14" type="ORF">GCM10025881_21950</name>
</gene>
<keyword evidence="4" id="KW-0597">Phosphoprotein</keyword>
<dbReference type="PROSITE" id="PS50885">
    <property type="entry name" value="HAMP"/>
    <property type="match status" value="1"/>
</dbReference>
<protein>
    <recommendedName>
        <fullName evidence="3">histidine kinase</fullName>
        <ecNumber evidence="3">2.7.13.3</ecNumber>
    </recommendedName>
</protein>
<evidence type="ECO:0000256" key="6">
    <source>
        <dbReference type="ARBA" id="ARBA00022692"/>
    </source>
</evidence>
<feature type="transmembrane region" description="Helical" evidence="11">
    <location>
        <begin position="148"/>
        <end position="169"/>
    </location>
</feature>
<evidence type="ECO:0000256" key="8">
    <source>
        <dbReference type="ARBA" id="ARBA00022989"/>
    </source>
</evidence>
<comment type="caution">
    <text evidence="14">The sequence shown here is derived from an EMBL/GenBank/DDBJ whole genome shotgun (WGS) entry which is preliminary data.</text>
</comment>
<dbReference type="Pfam" id="PF02518">
    <property type="entry name" value="HATPase_c"/>
    <property type="match status" value="1"/>
</dbReference>
<dbReference type="Gene3D" id="3.30.565.10">
    <property type="entry name" value="Histidine kinase-like ATPase, C-terminal domain"/>
    <property type="match status" value="1"/>
</dbReference>
<dbReference type="InterPro" id="IPR003661">
    <property type="entry name" value="HisK_dim/P_dom"/>
</dbReference>
<dbReference type="SMART" id="SM00387">
    <property type="entry name" value="HATPase_c"/>
    <property type="match status" value="1"/>
</dbReference>
<evidence type="ECO:0000259" key="13">
    <source>
        <dbReference type="PROSITE" id="PS50885"/>
    </source>
</evidence>
<dbReference type="Pfam" id="PF00672">
    <property type="entry name" value="HAMP"/>
    <property type="match status" value="1"/>
</dbReference>
<evidence type="ECO:0000313" key="15">
    <source>
        <dbReference type="Proteomes" id="UP001157034"/>
    </source>
</evidence>
<evidence type="ECO:0000259" key="12">
    <source>
        <dbReference type="PROSITE" id="PS50109"/>
    </source>
</evidence>
<organism evidence="14 15">
    <name type="scientific">Pseudolysinimonas kribbensis</name>
    <dbReference type="NCBI Taxonomy" id="433641"/>
    <lineage>
        <taxon>Bacteria</taxon>
        <taxon>Bacillati</taxon>
        <taxon>Actinomycetota</taxon>
        <taxon>Actinomycetes</taxon>
        <taxon>Micrococcales</taxon>
        <taxon>Microbacteriaceae</taxon>
        <taxon>Pseudolysinimonas</taxon>
    </lineage>
</organism>
<keyword evidence="8 11" id="KW-1133">Transmembrane helix</keyword>
<dbReference type="PANTHER" id="PTHR45436">
    <property type="entry name" value="SENSOR HISTIDINE KINASE YKOH"/>
    <property type="match status" value="1"/>
</dbReference>
<dbReference type="Pfam" id="PF00512">
    <property type="entry name" value="HisKA"/>
    <property type="match status" value="1"/>
</dbReference>
<evidence type="ECO:0000256" key="9">
    <source>
        <dbReference type="ARBA" id="ARBA00023012"/>
    </source>
</evidence>
<name>A0ABQ6K6K1_9MICO</name>
<evidence type="ECO:0000256" key="5">
    <source>
        <dbReference type="ARBA" id="ARBA00022679"/>
    </source>
</evidence>
<dbReference type="CDD" id="cd00082">
    <property type="entry name" value="HisKA"/>
    <property type="match status" value="1"/>
</dbReference>
<proteinExistence type="predicted"/>
<accession>A0ABQ6K6K1</accession>
<evidence type="ECO:0000256" key="7">
    <source>
        <dbReference type="ARBA" id="ARBA00022777"/>
    </source>
</evidence>
<dbReference type="InterPro" id="IPR003594">
    <property type="entry name" value="HATPase_dom"/>
</dbReference>
<dbReference type="Proteomes" id="UP001157034">
    <property type="component" value="Unassembled WGS sequence"/>
</dbReference>
<evidence type="ECO:0000256" key="11">
    <source>
        <dbReference type="SAM" id="Phobius"/>
    </source>
</evidence>
<dbReference type="EC" id="2.7.13.3" evidence="3"/>
<evidence type="ECO:0000256" key="2">
    <source>
        <dbReference type="ARBA" id="ARBA00004236"/>
    </source>
</evidence>
<dbReference type="InterPro" id="IPR004358">
    <property type="entry name" value="Sig_transdc_His_kin-like_C"/>
</dbReference>
<evidence type="ECO:0000256" key="10">
    <source>
        <dbReference type="ARBA" id="ARBA00023136"/>
    </source>
</evidence>
<dbReference type="InterPro" id="IPR036890">
    <property type="entry name" value="HATPase_C_sf"/>
</dbReference>
<keyword evidence="15" id="KW-1185">Reference proteome</keyword>
<reference evidence="15" key="1">
    <citation type="journal article" date="2019" name="Int. J. Syst. Evol. Microbiol.">
        <title>The Global Catalogue of Microorganisms (GCM) 10K type strain sequencing project: providing services to taxonomists for standard genome sequencing and annotation.</title>
        <authorList>
            <consortium name="The Broad Institute Genomics Platform"/>
            <consortium name="The Broad Institute Genome Sequencing Center for Infectious Disease"/>
            <person name="Wu L."/>
            <person name="Ma J."/>
        </authorList>
    </citation>
    <scope>NUCLEOTIDE SEQUENCE [LARGE SCALE GENOMIC DNA]</scope>
    <source>
        <strain evidence="15">NBRC 108894</strain>
    </source>
</reference>
<sequence length="444" mass="47737">MTRLRIRTRLVAGTAVVGVIVLAVALIVARVEISQLLHDSAVQLARTDLSSFAVDLQRNPGEPPDTVANGLLIVVKDPSGRVVRDTAPDDVRRALPAVASDSDFTFGDDEGRSYVVVGRLVQTSEGDWSLWAARDVSSSRSAVSGIDLVFVLMGIGLLVVLVLASWFLVRGALRPVEEMRRHAETLAGDELLPVGDNDDELARLASTLNDSVSRVRDAAWRERRMVSDAAHELRTPLAGLAAELELTRRHHDDPQQLDAGLVSAQRSAQRLGELATNLLELSRLDEAEAPPETADASEITAEMLDAIDRARTLVADRRLRIDDDIVVADPGARYEIGTMAISRVADNLLSNATRAVGARGTVVVRVKQDVDVLVIRVEDDGPGVPEDFLPVAFERFSRSDPARQREGSGLGLALVAAIAHAAGGAVRAENLGPGFAVEVRLPKM</sequence>
<evidence type="ECO:0000313" key="14">
    <source>
        <dbReference type="EMBL" id="GMA95371.1"/>
    </source>
</evidence>